<dbReference type="NCBIfam" id="TIGR01409">
    <property type="entry name" value="TAT_signal_seq"/>
    <property type="match status" value="1"/>
</dbReference>
<dbReference type="Proteomes" id="UP001501237">
    <property type="component" value="Unassembled WGS sequence"/>
</dbReference>
<keyword evidence="6" id="KW-1185">Reference proteome</keyword>
<accession>A0ABP6PYR7</accession>
<reference evidence="6" key="1">
    <citation type="journal article" date="2019" name="Int. J. Syst. Evol. Microbiol.">
        <title>The Global Catalogue of Microorganisms (GCM) 10K type strain sequencing project: providing services to taxonomists for standard genome sequencing and annotation.</title>
        <authorList>
            <consortium name="The Broad Institute Genomics Platform"/>
            <consortium name="The Broad Institute Genome Sequencing Center for Infectious Disease"/>
            <person name="Wu L."/>
            <person name="Ma J."/>
        </authorList>
    </citation>
    <scope>NUCLEOTIDE SEQUENCE [LARGE SCALE GENOMIC DNA]</scope>
    <source>
        <strain evidence="6">JCM 9377</strain>
    </source>
</reference>
<dbReference type="Gene3D" id="3.40.190.10">
    <property type="entry name" value="Periplasmic binding protein-like II"/>
    <property type="match status" value="2"/>
</dbReference>
<comment type="subcellular location">
    <subcellularLocation>
        <location evidence="1">Periplasm</location>
    </subcellularLocation>
</comment>
<dbReference type="InterPro" id="IPR001188">
    <property type="entry name" value="Sperm_putr-bd"/>
</dbReference>
<dbReference type="PANTHER" id="PTHR30222:SF17">
    <property type="entry name" value="SPERMIDINE_PUTRESCINE-BINDING PERIPLASMIC PROTEIN"/>
    <property type="match status" value="1"/>
</dbReference>
<sequence>MSRGAMDAAFRRGLTRPRASRRDFLKLMGAAGIVAGASACSIPGQGGRGSVTQAQIDAFWKGKVKNGKLNWANWPGYMQDDHYTIKQFEKQTGVSVEYKEAIQEAGDWFGKIQAPLAANQSIGFDLMVITNGVQLSKCIQLGYLAPLDHKQLPNFDKYSGLKNPAYDPGNAFTVPYQSGITGIAYNTKYVKDPITSIKQLWDPKYKGKVGMMADSQELANFGLFYLGIDPEKSTEADWNKAAEVLKQQRPLVRKYYQQDYIDAVAKGDVYITQAWSGDIFSLANEDVKFVVPAEGGTIWTDNMCLPKTAANPVDALMMANFLFDPVNQGPLEEFINYVTPVPGARDVILKHAAESTGEDKQTLEDLANSPLVFPSAEDMKKLKTYRTLDNTTEPVFQKIFQPIAQGA</sequence>
<evidence type="ECO:0000256" key="4">
    <source>
        <dbReference type="ARBA" id="ARBA00022764"/>
    </source>
</evidence>
<dbReference type="PANTHER" id="PTHR30222">
    <property type="entry name" value="SPERMIDINE/PUTRESCINE-BINDING PERIPLASMIC PROTEIN"/>
    <property type="match status" value="1"/>
</dbReference>
<dbReference type="EMBL" id="BAAAUV010000002">
    <property type="protein sequence ID" value="GAA3196716.1"/>
    <property type="molecule type" value="Genomic_DNA"/>
</dbReference>
<dbReference type="Pfam" id="PF13416">
    <property type="entry name" value="SBP_bac_8"/>
    <property type="match status" value="1"/>
</dbReference>
<keyword evidence="4" id="KW-0574">Periplasm</keyword>
<dbReference type="PROSITE" id="PS51318">
    <property type="entry name" value="TAT"/>
    <property type="match status" value="1"/>
</dbReference>
<dbReference type="InterPro" id="IPR019546">
    <property type="entry name" value="TAT_signal_bac_arc"/>
</dbReference>
<evidence type="ECO:0000313" key="6">
    <source>
        <dbReference type="Proteomes" id="UP001501237"/>
    </source>
</evidence>
<proteinExistence type="predicted"/>
<evidence type="ECO:0000256" key="2">
    <source>
        <dbReference type="ARBA" id="ARBA00022448"/>
    </source>
</evidence>
<dbReference type="CDD" id="cd13590">
    <property type="entry name" value="PBP2_PotD_PotF_like"/>
    <property type="match status" value="1"/>
</dbReference>
<comment type="caution">
    <text evidence="5">The sequence shown here is derived from an EMBL/GenBank/DDBJ whole genome shotgun (WGS) entry which is preliminary data.</text>
</comment>
<name>A0ABP6PYR7_9ACTN</name>
<keyword evidence="2" id="KW-0813">Transport</keyword>
<gene>
    <name evidence="5" type="ORF">GCM10010468_07460</name>
</gene>
<protein>
    <submittedName>
        <fullName evidence="5">Spermidine/putrescine ABC transporter substrate-binding protein</fullName>
    </submittedName>
</protein>
<dbReference type="InterPro" id="IPR006311">
    <property type="entry name" value="TAT_signal"/>
</dbReference>
<evidence type="ECO:0000256" key="1">
    <source>
        <dbReference type="ARBA" id="ARBA00004418"/>
    </source>
</evidence>
<dbReference type="InterPro" id="IPR006059">
    <property type="entry name" value="SBP"/>
</dbReference>
<keyword evidence="3" id="KW-0732">Signal</keyword>
<organism evidence="5 6">
    <name type="scientific">Actinocorallia longicatena</name>
    <dbReference type="NCBI Taxonomy" id="111803"/>
    <lineage>
        <taxon>Bacteria</taxon>
        <taxon>Bacillati</taxon>
        <taxon>Actinomycetota</taxon>
        <taxon>Actinomycetes</taxon>
        <taxon>Streptosporangiales</taxon>
        <taxon>Thermomonosporaceae</taxon>
        <taxon>Actinocorallia</taxon>
    </lineage>
</organism>
<dbReference type="SUPFAM" id="SSF53850">
    <property type="entry name" value="Periplasmic binding protein-like II"/>
    <property type="match status" value="1"/>
</dbReference>
<evidence type="ECO:0000313" key="5">
    <source>
        <dbReference type="EMBL" id="GAA3196716.1"/>
    </source>
</evidence>
<evidence type="ECO:0000256" key="3">
    <source>
        <dbReference type="ARBA" id="ARBA00022729"/>
    </source>
</evidence>
<dbReference type="RefSeq" id="WP_344822111.1">
    <property type="nucleotide sequence ID" value="NZ_BAAAUV010000002.1"/>
</dbReference>
<dbReference type="PRINTS" id="PR00909">
    <property type="entry name" value="SPERMDNBNDNG"/>
</dbReference>